<dbReference type="AlphaFoldDB" id="A0A1D8K8B6"/>
<dbReference type="PANTHER" id="PTHR10794:SF94">
    <property type="entry name" value="ESTERASE YHET-RELATED"/>
    <property type="match status" value="1"/>
</dbReference>
<dbReference type="GO" id="GO:0047372">
    <property type="term" value="F:monoacylglycerol lipase activity"/>
    <property type="evidence" value="ECO:0007669"/>
    <property type="project" value="TreeGrafter"/>
</dbReference>
<dbReference type="RefSeq" id="WP_070072748.1">
    <property type="nucleotide sequence ID" value="NZ_CP017448.1"/>
</dbReference>
<evidence type="ECO:0000313" key="7">
    <source>
        <dbReference type="Proteomes" id="UP000095342"/>
    </source>
</evidence>
<dbReference type="InterPro" id="IPR000073">
    <property type="entry name" value="AB_hydrolase_1"/>
</dbReference>
<dbReference type="PANTHER" id="PTHR10794">
    <property type="entry name" value="ABHYDROLASE DOMAIN-CONTAINING PROTEIN"/>
    <property type="match status" value="1"/>
</dbReference>
<dbReference type="KEGG" id="aaeo:BJI67_08995"/>
<feature type="active site" description="Charge relay system" evidence="4">
    <location>
        <position position="140"/>
    </location>
</feature>
<dbReference type="EMBL" id="CP017448">
    <property type="protein sequence ID" value="AOV17180.1"/>
    <property type="molecule type" value="Genomic_DNA"/>
</dbReference>
<keyword evidence="2" id="KW-0719">Serine esterase</keyword>
<feature type="active site" description="Charge relay system" evidence="4">
    <location>
        <position position="295"/>
    </location>
</feature>
<dbReference type="Gene3D" id="3.40.50.1820">
    <property type="entry name" value="alpha/beta hydrolase"/>
    <property type="match status" value="1"/>
</dbReference>
<name>A0A1D8K8B6_9GAMM</name>
<protein>
    <recommendedName>
        <fullName evidence="5">AB hydrolase-1 domain-containing protein</fullName>
    </recommendedName>
</protein>
<dbReference type="InterPro" id="IPR000952">
    <property type="entry name" value="AB_hydrolase_4_CS"/>
</dbReference>
<accession>A0A1D8K8B6</accession>
<gene>
    <name evidence="6" type="ORF">BJI67_08995</name>
</gene>
<dbReference type="InterPro" id="IPR050960">
    <property type="entry name" value="AB_hydrolase_4_sf"/>
</dbReference>
<evidence type="ECO:0000259" key="5">
    <source>
        <dbReference type="Pfam" id="PF00561"/>
    </source>
</evidence>
<dbReference type="InterPro" id="IPR012020">
    <property type="entry name" value="ABHD4"/>
</dbReference>
<dbReference type="GO" id="GO:0034338">
    <property type="term" value="F:short-chain carboxylesterase activity"/>
    <property type="evidence" value="ECO:0007669"/>
    <property type="project" value="TreeGrafter"/>
</dbReference>
<evidence type="ECO:0000313" key="6">
    <source>
        <dbReference type="EMBL" id="AOV17180.1"/>
    </source>
</evidence>
<feature type="domain" description="AB hydrolase-1" evidence="5">
    <location>
        <begin position="59"/>
        <end position="299"/>
    </location>
</feature>
<dbReference type="PIRSF" id="PIRSF005211">
    <property type="entry name" value="Ab_hydro_YheT"/>
    <property type="match status" value="1"/>
</dbReference>
<dbReference type="NCBIfam" id="NF008218">
    <property type="entry name" value="PRK10985.1"/>
    <property type="match status" value="1"/>
</dbReference>
<dbReference type="SUPFAM" id="SSF53474">
    <property type="entry name" value="alpha/beta-Hydrolases"/>
    <property type="match status" value="1"/>
</dbReference>
<keyword evidence="3" id="KW-0378">Hydrolase</keyword>
<evidence type="ECO:0000256" key="3">
    <source>
        <dbReference type="ARBA" id="ARBA00022801"/>
    </source>
</evidence>
<dbReference type="InterPro" id="IPR029058">
    <property type="entry name" value="AB_hydrolase_fold"/>
</dbReference>
<organism evidence="6 7">
    <name type="scientific">Acidihalobacter aeolianus</name>
    <dbReference type="NCBI Taxonomy" id="2792603"/>
    <lineage>
        <taxon>Bacteria</taxon>
        <taxon>Pseudomonadati</taxon>
        <taxon>Pseudomonadota</taxon>
        <taxon>Gammaproteobacteria</taxon>
        <taxon>Chromatiales</taxon>
        <taxon>Ectothiorhodospiraceae</taxon>
        <taxon>Acidihalobacter</taxon>
    </lineage>
</organism>
<comment type="similarity">
    <text evidence="1">Belongs to the AB hydrolase superfamily. AB hydrolase 4 family.</text>
</comment>
<keyword evidence="7" id="KW-1185">Reference proteome</keyword>
<feature type="active site" description="Charge relay system" evidence="4">
    <location>
        <position position="267"/>
    </location>
</feature>
<proteinExistence type="inferred from homology"/>
<evidence type="ECO:0000256" key="2">
    <source>
        <dbReference type="ARBA" id="ARBA00022487"/>
    </source>
</evidence>
<dbReference type="Pfam" id="PF00561">
    <property type="entry name" value="Abhydrolase_1"/>
    <property type="match status" value="1"/>
</dbReference>
<evidence type="ECO:0000256" key="4">
    <source>
        <dbReference type="PIRSR" id="PIRSR005211-1"/>
    </source>
</evidence>
<sequence>MASKSFRPAWWLPGGHLQTLWPFFFSRGEAQSFERERLDLADGDFIDLDWDTQAPLDGPLVLVLHGLEGSSDSAYVRRLLPQLRNYGLRAVVMHFRGCSGESNRLRRAYHAGDSRDLDEVVARLHARNRAQRPVCTIGFSLGGNVLLKWLGETGSGNPLQAAAAISVPFDLHAAADRLERGLSRLYQSYLLRPLRAGQRRKQRERGIAPPLPMDELDRIRTLRVFDDRVTAPLHGFSGVDEYYTRSSSRPWLAHIATPTLLVHARNDPFLGPNGIPSPDELSPSILFELSDDGGHVGFVSGRYPWKTEPWLEKRIAEWLSAATRV</sequence>
<dbReference type="PROSITE" id="PS01133">
    <property type="entry name" value="UPF0017"/>
    <property type="match status" value="1"/>
</dbReference>
<reference evidence="6 7" key="1">
    <citation type="submission" date="2016-09" db="EMBL/GenBank/DDBJ databases">
        <title>Acidihalobacter prosperus V6 (DSM14174).</title>
        <authorList>
            <person name="Khaleque H.N."/>
            <person name="Ramsay J.P."/>
            <person name="Murphy R.J.T."/>
            <person name="Kaksonen A.H."/>
            <person name="Boxall N.J."/>
            <person name="Watkin E.L.J."/>
        </authorList>
    </citation>
    <scope>NUCLEOTIDE SEQUENCE [LARGE SCALE GENOMIC DNA]</scope>
    <source>
        <strain evidence="6 7">V6</strain>
    </source>
</reference>
<evidence type="ECO:0000256" key="1">
    <source>
        <dbReference type="ARBA" id="ARBA00010884"/>
    </source>
</evidence>
<dbReference type="Proteomes" id="UP000095342">
    <property type="component" value="Chromosome"/>
</dbReference>